<dbReference type="EMBL" id="CP070608">
    <property type="protein sequence ID" value="QSE96487.1"/>
    <property type="molecule type" value="Genomic_DNA"/>
</dbReference>
<evidence type="ECO:0000313" key="2">
    <source>
        <dbReference type="Proteomes" id="UP000662783"/>
    </source>
</evidence>
<sequence length="258" mass="29193">MLPDLSQLKMKPGSLKKLALVLLAIVFVLVLVQLIAAPYKVNKRWQGVNSENYDYEHPQDSLVRHLAYLRALDIGSTQDSIYLIISLPDSSVSIAINGVKFYSTHIGEYDIDNFLTSISTSTVYNQFQRPLHSKEVAATIIKEPIKVKIAPKNAEEAAKMVTLPDSAIFENAIIHYATENGMLLTLESSNTEGWFIQSWNYLIDRLTSITATTYRIMVGILHLEIYEYQPELTITIDNVALTSIYRALPKEPYIVVYY</sequence>
<name>A0A974WG30_9BACT</name>
<protein>
    <submittedName>
        <fullName evidence="1">Uncharacterized protein</fullName>
    </submittedName>
</protein>
<dbReference type="AlphaFoldDB" id="A0A974WG30"/>
<reference evidence="1" key="1">
    <citation type="submission" date="2021-02" db="EMBL/GenBank/DDBJ databases">
        <title>Fulvivirga sp. S481 isolated from sea water.</title>
        <authorList>
            <person name="Bae S.S."/>
            <person name="Baek K."/>
        </authorList>
    </citation>
    <scope>NUCLEOTIDE SEQUENCE</scope>
    <source>
        <strain evidence="1">S481</strain>
    </source>
</reference>
<accession>A0A974WG30</accession>
<dbReference type="KEGG" id="fuv:JR347_12860"/>
<evidence type="ECO:0000313" key="1">
    <source>
        <dbReference type="EMBL" id="QSE96487.1"/>
    </source>
</evidence>
<dbReference type="RefSeq" id="WP_205721003.1">
    <property type="nucleotide sequence ID" value="NZ_CP070608.1"/>
</dbReference>
<organism evidence="1 2">
    <name type="scientific">Fulvivirga lutea</name>
    <dbReference type="NCBI Taxonomy" id="2810512"/>
    <lineage>
        <taxon>Bacteria</taxon>
        <taxon>Pseudomonadati</taxon>
        <taxon>Bacteroidota</taxon>
        <taxon>Cytophagia</taxon>
        <taxon>Cytophagales</taxon>
        <taxon>Fulvivirgaceae</taxon>
        <taxon>Fulvivirga</taxon>
    </lineage>
</organism>
<keyword evidence="2" id="KW-1185">Reference proteome</keyword>
<dbReference type="Proteomes" id="UP000662783">
    <property type="component" value="Chromosome"/>
</dbReference>
<gene>
    <name evidence="1" type="ORF">JR347_12860</name>
</gene>
<proteinExistence type="predicted"/>